<evidence type="ECO:0000313" key="2">
    <source>
        <dbReference type="Proteomes" id="UP000249396"/>
    </source>
</evidence>
<dbReference type="EMBL" id="QJPH01000089">
    <property type="protein sequence ID" value="PZN86197.1"/>
    <property type="molecule type" value="Genomic_DNA"/>
</dbReference>
<protein>
    <submittedName>
        <fullName evidence="1">Uncharacterized protein</fullName>
    </submittedName>
</protein>
<reference evidence="1 2" key="1">
    <citation type="journal article" date="2018" name="Aquat. Microb. Ecol.">
        <title>Gammaproteobacterial methanotrophs dominate.</title>
        <authorList>
            <person name="Rissanen A.J."/>
            <person name="Saarenheimo J."/>
            <person name="Tiirola M."/>
            <person name="Peura S."/>
            <person name="Aalto S.L."/>
            <person name="Karvinen A."/>
            <person name="Nykanen H."/>
        </authorList>
    </citation>
    <scope>NUCLEOTIDE SEQUENCE [LARGE SCALE GENOMIC DNA]</scope>
    <source>
        <strain evidence="1">AMbin10</strain>
    </source>
</reference>
<feature type="non-terminal residue" evidence="1">
    <location>
        <position position="69"/>
    </location>
</feature>
<dbReference type="Proteomes" id="UP000249396">
    <property type="component" value="Unassembled WGS sequence"/>
</dbReference>
<gene>
    <name evidence="1" type="ORF">DM484_01010</name>
</gene>
<name>A0A2W4TVS8_9GAMM</name>
<comment type="caution">
    <text evidence="1">The sequence shown here is derived from an EMBL/GenBank/DDBJ whole genome shotgun (WGS) entry which is preliminary data.</text>
</comment>
<dbReference type="AlphaFoldDB" id="A0A2W4TVS8"/>
<evidence type="ECO:0000313" key="1">
    <source>
        <dbReference type="EMBL" id="PZN86197.1"/>
    </source>
</evidence>
<sequence>MLIIDIHSTPRQAFANGFLKGLGSPLMLYGVFRPPKLQQVNPLKTPERSDLDALAGDWLKVGLDLKSAI</sequence>
<proteinExistence type="predicted"/>
<accession>A0A2W4TVS8</accession>
<organism evidence="1 2">
    <name type="scientific">Candidatus Methylumidiphilus alinenensis</name>
    <dbReference type="NCBI Taxonomy" id="2202197"/>
    <lineage>
        <taxon>Bacteria</taxon>
        <taxon>Pseudomonadati</taxon>
        <taxon>Pseudomonadota</taxon>
        <taxon>Gammaproteobacteria</taxon>
        <taxon>Methylococcales</taxon>
        <taxon>Candidatus Methylumidiphilus</taxon>
    </lineage>
</organism>